<evidence type="ECO:0000313" key="5">
    <source>
        <dbReference type="Proteomes" id="UP001499989"/>
    </source>
</evidence>
<reference evidence="4 5" key="1">
    <citation type="journal article" date="2019" name="Int. J. Syst. Evol. Microbiol.">
        <title>The Global Catalogue of Microorganisms (GCM) 10K type strain sequencing project: providing services to taxonomists for standard genome sequencing and annotation.</title>
        <authorList>
            <consortium name="The Broad Institute Genomics Platform"/>
            <consortium name="The Broad Institute Genome Sequencing Center for Infectious Disease"/>
            <person name="Wu L."/>
            <person name="Ma J."/>
        </authorList>
    </citation>
    <scope>NUCLEOTIDE SEQUENCE [LARGE SCALE GENOMIC DNA]</scope>
    <source>
        <strain evidence="4 5">JCM 4531</strain>
    </source>
</reference>
<dbReference type="EMBL" id="BAAASK010000026">
    <property type="protein sequence ID" value="GAA2698103.1"/>
    <property type="molecule type" value="Genomic_DNA"/>
</dbReference>
<dbReference type="Gene3D" id="3.40.50.2300">
    <property type="match status" value="1"/>
</dbReference>
<dbReference type="InterPro" id="IPR016032">
    <property type="entry name" value="Sig_transdc_resp-reg_C-effctor"/>
</dbReference>
<evidence type="ECO:0000256" key="1">
    <source>
        <dbReference type="ARBA" id="ARBA00023125"/>
    </source>
</evidence>
<dbReference type="PANTHER" id="PTHR43214:SF43">
    <property type="entry name" value="TWO-COMPONENT RESPONSE REGULATOR"/>
    <property type="match status" value="1"/>
</dbReference>
<protein>
    <submittedName>
        <fullName evidence="4">Response regulator transcription factor</fullName>
    </submittedName>
</protein>
<accession>A0ABN3TAW9</accession>
<evidence type="ECO:0000259" key="3">
    <source>
        <dbReference type="PROSITE" id="PS50043"/>
    </source>
</evidence>
<gene>
    <name evidence="4" type="ORF">GCM10010310_63250</name>
</gene>
<keyword evidence="5" id="KW-1185">Reference proteome</keyword>
<dbReference type="SUPFAM" id="SSF46894">
    <property type="entry name" value="C-terminal effector domain of the bipartite response regulators"/>
    <property type="match status" value="1"/>
</dbReference>
<feature type="region of interest" description="Disordered" evidence="2">
    <location>
        <begin position="213"/>
        <end position="244"/>
    </location>
</feature>
<dbReference type="CDD" id="cd06170">
    <property type="entry name" value="LuxR_C_like"/>
    <property type="match status" value="1"/>
</dbReference>
<dbReference type="InterPro" id="IPR000792">
    <property type="entry name" value="Tscrpt_reg_LuxR_C"/>
</dbReference>
<name>A0ABN3TAW9_9ACTN</name>
<dbReference type="SMART" id="SM00421">
    <property type="entry name" value="HTH_LUXR"/>
    <property type="match status" value="1"/>
</dbReference>
<dbReference type="RefSeq" id="WP_329433902.1">
    <property type="nucleotide sequence ID" value="NZ_BAAASK010000026.1"/>
</dbReference>
<evidence type="ECO:0000313" key="4">
    <source>
        <dbReference type="EMBL" id="GAA2698103.1"/>
    </source>
</evidence>
<dbReference type="PROSITE" id="PS50043">
    <property type="entry name" value="HTH_LUXR_2"/>
    <property type="match status" value="1"/>
</dbReference>
<comment type="caution">
    <text evidence="4">The sequence shown here is derived from an EMBL/GenBank/DDBJ whole genome shotgun (WGS) entry which is preliminary data.</text>
</comment>
<evidence type="ECO:0000256" key="2">
    <source>
        <dbReference type="SAM" id="MobiDB-lite"/>
    </source>
</evidence>
<sequence>MSHVPQVVVVGCHSLVRRGLESLLSACSETEVLAVFAAPHQWTLAPDVRPDVIVTGRVSDHRHESVAGTVATLARHGRVLVLDDLVGRDGVTAVLRAGAHGCLPGRAADDEVLGAVATVAGGGIHISPVLATLLHTELRARDGAAPPLLARRELETLRWIAAGLTHGQIARRMSLTEATVNTYVKRIRSKLALGNKADLTRKAIELGLLQREPDTLGTRPDPGSLRLPVVNGNGHPPLRVPTAE</sequence>
<dbReference type="PRINTS" id="PR00038">
    <property type="entry name" value="HTHLUXR"/>
</dbReference>
<dbReference type="Pfam" id="PF00196">
    <property type="entry name" value="GerE"/>
    <property type="match status" value="1"/>
</dbReference>
<dbReference type="PANTHER" id="PTHR43214">
    <property type="entry name" value="TWO-COMPONENT RESPONSE REGULATOR"/>
    <property type="match status" value="1"/>
</dbReference>
<organism evidence="4 5">
    <name type="scientific">Streptomyces violaceolatus</name>
    <dbReference type="NCBI Taxonomy" id="67378"/>
    <lineage>
        <taxon>Bacteria</taxon>
        <taxon>Bacillati</taxon>
        <taxon>Actinomycetota</taxon>
        <taxon>Actinomycetes</taxon>
        <taxon>Kitasatosporales</taxon>
        <taxon>Streptomycetaceae</taxon>
        <taxon>Streptomyces</taxon>
        <taxon>Streptomyces violaceoruber group</taxon>
    </lineage>
</organism>
<dbReference type="InterPro" id="IPR039420">
    <property type="entry name" value="WalR-like"/>
</dbReference>
<proteinExistence type="predicted"/>
<keyword evidence="1" id="KW-0238">DNA-binding</keyword>
<dbReference type="Proteomes" id="UP001499989">
    <property type="component" value="Unassembled WGS sequence"/>
</dbReference>
<feature type="domain" description="HTH luxR-type" evidence="3">
    <location>
        <begin position="142"/>
        <end position="207"/>
    </location>
</feature>